<protein>
    <submittedName>
        <fullName evidence="1">Putative dienelactone hydrolase</fullName>
    </submittedName>
</protein>
<dbReference type="GO" id="GO:0016787">
    <property type="term" value="F:hydrolase activity"/>
    <property type="evidence" value="ECO:0007669"/>
    <property type="project" value="UniProtKB-KW"/>
</dbReference>
<dbReference type="Proteomes" id="UP000560000">
    <property type="component" value="Unassembled WGS sequence"/>
</dbReference>
<dbReference type="AlphaFoldDB" id="A0A841KGN7"/>
<dbReference type="PANTHER" id="PTHR22946">
    <property type="entry name" value="DIENELACTONE HYDROLASE DOMAIN-CONTAINING PROTEIN-RELATED"/>
    <property type="match status" value="1"/>
</dbReference>
<evidence type="ECO:0000313" key="1">
    <source>
        <dbReference type="EMBL" id="MBB6184150.1"/>
    </source>
</evidence>
<dbReference type="EMBL" id="JACHET010000001">
    <property type="protein sequence ID" value="MBB6184150.1"/>
    <property type="molecule type" value="Genomic_DNA"/>
</dbReference>
<organism evidence="1 2">
    <name type="scientific">Oleiagrimonas soli</name>
    <dbReference type="NCBI Taxonomy" id="1543381"/>
    <lineage>
        <taxon>Bacteria</taxon>
        <taxon>Pseudomonadati</taxon>
        <taxon>Pseudomonadota</taxon>
        <taxon>Gammaproteobacteria</taxon>
        <taxon>Lysobacterales</taxon>
        <taxon>Rhodanobacteraceae</taxon>
        <taxon>Oleiagrimonas</taxon>
    </lineage>
</organism>
<gene>
    <name evidence="1" type="ORF">HNQ86_001495</name>
</gene>
<dbReference type="PIRSF" id="PIRSF031982">
    <property type="entry name" value="UCP031982_abhydr"/>
    <property type="match status" value="1"/>
</dbReference>
<dbReference type="InterPro" id="IPR029058">
    <property type="entry name" value="AB_hydrolase_fold"/>
</dbReference>
<evidence type="ECO:0000313" key="2">
    <source>
        <dbReference type="Proteomes" id="UP000560000"/>
    </source>
</evidence>
<sequence length="383" mass="41660">MAILYRVLARILRTTYRTMYDNSLTALTMSTARTLSRLTLLFALLFPLSALASGITGVGISAIKVTDPVSGKLADGYVFYPSTQPVRGTTPLGPYNVAATPNAPAIPGARPMVVISHGNGGSDLGHHDLATYLASHGFVVATFNQLGDYFRDTSKVGTIDVLAGRPIQVKAVITMLLHDPRWKRLIDPNRIGVAGFSAGGYTGLMLAGARPRFSRFIAFCDRYRQDNEVCGKRRQFEAAAARQGKTPTQVFEDMQGQLGRYGATADPRVKAVFAMAPLSLIFGKHGFDHVRTPIFLYYGQHDSVLPPEANARHIAPLIKTLYAIKQVPHADHWVFLSPCSAELARDIRPLCTDPPGVDRAKVHAQVDADALAFFRKTLGVKGL</sequence>
<dbReference type="InterPro" id="IPR050261">
    <property type="entry name" value="FrsA_esterase"/>
</dbReference>
<comment type="caution">
    <text evidence="1">The sequence shown here is derived from an EMBL/GenBank/DDBJ whole genome shotgun (WGS) entry which is preliminary data.</text>
</comment>
<dbReference type="SUPFAM" id="SSF53474">
    <property type="entry name" value="alpha/beta-Hydrolases"/>
    <property type="match status" value="1"/>
</dbReference>
<name>A0A841KGN7_9GAMM</name>
<keyword evidence="1" id="KW-0378">Hydrolase</keyword>
<reference evidence="1 2" key="1">
    <citation type="submission" date="2020-08" db="EMBL/GenBank/DDBJ databases">
        <title>Genomic Encyclopedia of Type Strains, Phase IV (KMG-IV): sequencing the most valuable type-strain genomes for metagenomic binning, comparative biology and taxonomic classification.</title>
        <authorList>
            <person name="Goeker M."/>
        </authorList>
    </citation>
    <scope>NUCLEOTIDE SEQUENCE [LARGE SCALE GENOMIC DNA]</scope>
    <source>
        <strain evidence="1 2">DSM 107085</strain>
    </source>
</reference>
<dbReference type="Gene3D" id="3.40.50.1820">
    <property type="entry name" value="alpha/beta hydrolase"/>
    <property type="match status" value="2"/>
</dbReference>
<accession>A0A841KGN7</accession>
<dbReference type="InterPro" id="IPR016986">
    <property type="entry name" value="UCP031982_abhydr"/>
</dbReference>
<proteinExistence type="predicted"/>